<gene>
    <name evidence="1" type="ORF">AMST5_00706</name>
</gene>
<dbReference type="EMBL" id="OY288114">
    <property type="protein sequence ID" value="CAJ0854081.1"/>
    <property type="molecule type" value="Genomic_DNA"/>
</dbReference>
<evidence type="ECO:0000313" key="1">
    <source>
        <dbReference type="EMBL" id="CAJ0854081.1"/>
    </source>
</evidence>
<name>A0AA48M143_9ZZZZ</name>
<sequence length="235" mass="24623">MADPLTSAAMLGLGVAGSAVSAGTTLMSGNAQADALNSGRFAQLLAGKNRQTELEQAANTTLAASQRQAMEASRNKEMMLSKARAAAGASGGGAMDTSVINTMAGVEQMGEFQKAMLLFGGLDRAAGLRYEADNAWKEAVNNDAATQYQAGMTRYKAKTDAIGTILGGVGTAFGKYGGEVFGTPKSAVEASDARAKATQAYADRNYQQMQREIERKQAESDRAWRAWVNKGGSWG</sequence>
<organism evidence="1">
    <name type="scientific">freshwater sediment metagenome</name>
    <dbReference type="NCBI Taxonomy" id="556182"/>
    <lineage>
        <taxon>unclassified sequences</taxon>
        <taxon>metagenomes</taxon>
        <taxon>ecological metagenomes</taxon>
    </lineage>
</organism>
<accession>A0AA48M143</accession>
<proteinExistence type="predicted"/>
<reference evidence="1" key="1">
    <citation type="submission" date="2023-07" db="EMBL/GenBank/DDBJ databases">
        <authorList>
            <person name="Pelsma A.J. K."/>
        </authorList>
    </citation>
    <scope>NUCLEOTIDE SEQUENCE</scope>
</reference>
<dbReference type="AlphaFoldDB" id="A0AA48M143"/>
<protein>
    <submittedName>
        <fullName evidence="1">Uncharacterized protein</fullName>
    </submittedName>
</protein>